<evidence type="ECO:0000313" key="1">
    <source>
        <dbReference type="EMBL" id="AKB76908.1"/>
    </source>
</evidence>
<dbReference type="EMBL" id="CP009516">
    <property type="protein sequence ID" value="AKB76908.1"/>
    <property type="molecule type" value="Genomic_DNA"/>
</dbReference>
<dbReference type="RefSeq" id="WP_269848382.1">
    <property type="nucleotide sequence ID" value="NZ_BBCW01000001.1"/>
</dbReference>
<dbReference type="AlphaFoldDB" id="A0A0E3SCA1"/>
<evidence type="ECO:0000313" key="2">
    <source>
        <dbReference type="Proteomes" id="UP000033101"/>
    </source>
</evidence>
<proteinExistence type="predicted"/>
<dbReference type="HOGENOM" id="CLU_3130813_0_0_2"/>
<dbReference type="PATRIC" id="fig|1434110.4.peg.509"/>
<dbReference type="KEGG" id="mhor:MSHOH_0425"/>
<keyword evidence="2" id="KW-1185">Reference proteome</keyword>
<protein>
    <submittedName>
        <fullName evidence="1">Uncharacterized protein</fullName>
    </submittedName>
</protein>
<sequence length="49" mass="5561">MLGPYYDNADGTTDGRIRLNIQNPNGIEPGTWKYEVYGYKVTGTEDYTI</sequence>
<name>A0A0E3SCA1_9EURY</name>
<accession>A0A0E3SCA1</accession>
<reference evidence="1 2" key="1">
    <citation type="submission" date="2014-07" db="EMBL/GenBank/DDBJ databases">
        <title>Methanogenic archaea and the global carbon cycle.</title>
        <authorList>
            <person name="Henriksen J.R."/>
            <person name="Luke J."/>
            <person name="Reinhart S."/>
            <person name="Benedict M.N."/>
            <person name="Youngblut N.D."/>
            <person name="Metcalf M.E."/>
            <person name="Whitaker R.J."/>
            <person name="Metcalf W.W."/>
        </authorList>
    </citation>
    <scope>NUCLEOTIDE SEQUENCE [LARGE SCALE GENOMIC DNA]</scope>
    <source>
        <strain evidence="1 2">HB-1</strain>
    </source>
</reference>
<dbReference type="Proteomes" id="UP000033101">
    <property type="component" value="Chromosome"/>
</dbReference>
<gene>
    <name evidence="1" type="ORF">MSHOH_0425</name>
</gene>
<organism evidence="1 2">
    <name type="scientific">Methanosarcina horonobensis HB-1 = JCM 15518</name>
    <dbReference type="NCBI Taxonomy" id="1434110"/>
    <lineage>
        <taxon>Archaea</taxon>
        <taxon>Methanobacteriati</taxon>
        <taxon>Methanobacteriota</taxon>
        <taxon>Stenosarchaea group</taxon>
        <taxon>Methanomicrobia</taxon>
        <taxon>Methanosarcinales</taxon>
        <taxon>Methanosarcinaceae</taxon>
        <taxon>Methanosarcina</taxon>
    </lineage>
</organism>